<evidence type="ECO:0000313" key="2">
    <source>
        <dbReference type="Proteomes" id="UP000011661"/>
    </source>
</evidence>
<dbReference type="OrthoDB" id="35899at2157"/>
<protein>
    <recommendedName>
        <fullName evidence="3">Acetoacetate decarboxylase</fullName>
    </recommendedName>
</protein>
<dbReference type="EMBL" id="AOHX01000037">
    <property type="protein sequence ID" value="ELY45161.1"/>
    <property type="molecule type" value="Genomic_DNA"/>
</dbReference>
<dbReference type="eggNOG" id="arCOG09106">
    <property type="taxonomic scope" value="Archaea"/>
</dbReference>
<organism evidence="1 2">
    <name type="scientific">Natronorubrum sulfidifaciens JCM 14089</name>
    <dbReference type="NCBI Taxonomy" id="1230460"/>
    <lineage>
        <taxon>Archaea</taxon>
        <taxon>Methanobacteriati</taxon>
        <taxon>Methanobacteriota</taxon>
        <taxon>Stenosarchaea group</taxon>
        <taxon>Halobacteria</taxon>
        <taxon>Halobacteriales</taxon>
        <taxon>Natrialbaceae</taxon>
        <taxon>Natronorubrum</taxon>
    </lineage>
</organism>
<dbReference type="InterPro" id="IPR023375">
    <property type="entry name" value="ADC_dom_sf"/>
</dbReference>
<accession>L9W7D1</accession>
<sequence>MDSPTGGRSRVTLSTGHEISLPLDLSFAIGGAVVPARRRRLETLLPADLSAVAIAPGVGCVVLAGIHYHRVGGSSDDTDSRAVDADTGLEPYDEFAVIIPAVRGGRTTLPVTQLVGTELGGYVHWLPVTTEPSVALGREIWGYPKERAAISVTPGPHGTHTAVDGSDGRWVRLEVSRPRTRITTMRRDWSLWSYTTLHGQLIRTRARLRGELSVGLPRDTTLELDPELQAELGCWNRPLVQLSGSRVRARLFDGEPCAVP</sequence>
<reference evidence="1 2" key="1">
    <citation type="journal article" date="2014" name="PLoS Genet.">
        <title>Phylogenetically driven sequencing of extremely halophilic archaea reveals strategies for static and dynamic osmo-response.</title>
        <authorList>
            <person name="Becker E.A."/>
            <person name="Seitzer P.M."/>
            <person name="Tritt A."/>
            <person name="Larsen D."/>
            <person name="Krusor M."/>
            <person name="Yao A.I."/>
            <person name="Wu D."/>
            <person name="Madern D."/>
            <person name="Eisen J.A."/>
            <person name="Darling A.E."/>
            <person name="Facciotti M.T."/>
        </authorList>
    </citation>
    <scope>NUCLEOTIDE SEQUENCE [LARGE SCALE GENOMIC DNA]</scope>
    <source>
        <strain evidence="1 2">JCM 14089</strain>
    </source>
</reference>
<dbReference type="AlphaFoldDB" id="L9W7D1"/>
<dbReference type="Pfam" id="PF06314">
    <property type="entry name" value="ADC"/>
    <property type="match status" value="1"/>
</dbReference>
<evidence type="ECO:0008006" key="3">
    <source>
        <dbReference type="Google" id="ProtNLM"/>
    </source>
</evidence>
<dbReference type="Proteomes" id="UP000011661">
    <property type="component" value="Unassembled WGS sequence"/>
</dbReference>
<dbReference type="Gene3D" id="2.40.400.10">
    <property type="entry name" value="Acetoacetate decarboxylase-like"/>
    <property type="match status" value="1"/>
</dbReference>
<evidence type="ECO:0000313" key="1">
    <source>
        <dbReference type="EMBL" id="ELY45161.1"/>
    </source>
</evidence>
<dbReference type="GO" id="GO:0016829">
    <property type="term" value="F:lyase activity"/>
    <property type="evidence" value="ECO:0007669"/>
    <property type="project" value="InterPro"/>
</dbReference>
<dbReference type="InterPro" id="IPR010451">
    <property type="entry name" value="Acetoacetate_decarboxylase"/>
</dbReference>
<dbReference type="RefSeq" id="WP_008162250.1">
    <property type="nucleotide sequence ID" value="NZ_AOHX01000037.1"/>
</dbReference>
<dbReference type="STRING" id="1230460.C495_09470"/>
<dbReference type="PATRIC" id="fig|1230460.4.peg.1917"/>
<comment type="caution">
    <text evidence="1">The sequence shown here is derived from an EMBL/GenBank/DDBJ whole genome shotgun (WGS) entry which is preliminary data.</text>
</comment>
<dbReference type="SUPFAM" id="SSF160104">
    <property type="entry name" value="Acetoacetate decarboxylase-like"/>
    <property type="match status" value="1"/>
</dbReference>
<gene>
    <name evidence="1" type="ORF">C495_09470</name>
</gene>
<keyword evidence="2" id="KW-1185">Reference proteome</keyword>
<proteinExistence type="predicted"/>
<name>L9W7D1_9EURY</name>